<dbReference type="PANTHER" id="PTHR38444">
    <property type="entry name" value="ENTEROBACTIN BIOSYNTHESIS PROTEIN YBDZ"/>
    <property type="match status" value="1"/>
</dbReference>
<accession>A0ABX0MDW9</accession>
<reference evidence="2 3" key="1">
    <citation type="submission" date="2019-09" db="EMBL/GenBank/DDBJ databases">
        <title>Taxonomy of Antarctic Massilia spp.: description of Massilia rubra sp. nov., Massilia aquatica sp. nov., Massilia mucilaginosa sp. nov., Massilia frigida sp. nov. isolated from streams, lakes and regoliths.</title>
        <authorList>
            <person name="Holochova P."/>
            <person name="Sedlacek I."/>
            <person name="Kralova S."/>
            <person name="Maslanova I."/>
            <person name="Busse H.-J."/>
            <person name="Stankova E."/>
            <person name="Vrbovska V."/>
            <person name="Kovarovic V."/>
            <person name="Bartak M."/>
            <person name="Svec P."/>
            <person name="Pantucek R."/>
        </authorList>
    </citation>
    <scope>NUCLEOTIDE SEQUENCE [LARGE SCALE GENOMIC DNA]</scope>
    <source>
        <strain evidence="2 3">CCM 8693</strain>
    </source>
</reference>
<comment type="caution">
    <text evidence="2">The sequence shown here is derived from an EMBL/GenBank/DDBJ whole genome shotgun (WGS) entry which is preliminary data.</text>
</comment>
<dbReference type="PANTHER" id="PTHR38444:SF1">
    <property type="entry name" value="ENTEROBACTIN BIOSYNTHESIS PROTEIN YBDZ"/>
    <property type="match status" value="1"/>
</dbReference>
<keyword evidence="3" id="KW-1185">Reference proteome</keyword>
<dbReference type="InterPro" id="IPR037407">
    <property type="entry name" value="MLP_fam"/>
</dbReference>
<feature type="domain" description="MbtH-like" evidence="1">
    <location>
        <begin position="9"/>
        <end position="56"/>
    </location>
</feature>
<sequence length="73" mass="8366">MNDSLNESMNEPLYQVVINDEEQYSIWPSYRGLPAGWRATGPAPAPKQACLDYIEAHWSDMRPRSLREQADAQ</sequence>
<evidence type="ECO:0000313" key="3">
    <source>
        <dbReference type="Proteomes" id="UP000819052"/>
    </source>
</evidence>
<dbReference type="Gene3D" id="3.90.820.10">
    <property type="entry name" value="Structural Genomics, Unknown Function 30-nov-00 1gh9 Mol_id"/>
    <property type="match status" value="1"/>
</dbReference>
<organism evidence="2 3">
    <name type="scientific">Massilia aquatica</name>
    <dbReference type="NCBI Taxonomy" id="2609000"/>
    <lineage>
        <taxon>Bacteria</taxon>
        <taxon>Pseudomonadati</taxon>
        <taxon>Pseudomonadota</taxon>
        <taxon>Betaproteobacteria</taxon>
        <taxon>Burkholderiales</taxon>
        <taxon>Oxalobacteraceae</taxon>
        <taxon>Telluria group</taxon>
        <taxon>Massilia</taxon>
    </lineage>
</organism>
<dbReference type="RefSeq" id="WP_167077520.1">
    <property type="nucleotide sequence ID" value="NZ_VVIW01000009.1"/>
</dbReference>
<dbReference type="EMBL" id="VVIW01000009">
    <property type="protein sequence ID" value="NHZ41749.1"/>
    <property type="molecule type" value="Genomic_DNA"/>
</dbReference>
<name>A0ABX0MDW9_9BURK</name>
<dbReference type="Proteomes" id="UP000819052">
    <property type="component" value="Unassembled WGS sequence"/>
</dbReference>
<dbReference type="Pfam" id="PF03621">
    <property type="entry name" value="MbtH"/>
    <property type="match status" value="1"/>
</dbReference>
<evidence type="ECO:0000259" key="1">
    <source>
        <dbReference type="SMART" id="SM00923"/>
    </source>
</evidence>
<dbReference type="SMART" id="SM00923">
    <property type="entry name" value="MbtH"/>
    <property type="match status" value="1"/>
</dbReference>
<dbReference type="SUPFAM" id="SSF160582">
    <property type="entry name" value="MbtH-like"/>
    <property type="match status" value="1"/>
</dbReference>
<proteinExistence type="predicted"/>
<protein>
    <submittedName>
        <fullName evidence="2">MbtH family NRPS accessory protein</fullName>
    </submittedName>
</protein>
<dbReference type="InterPro" id="IPR038020">
    <property type="entry name" value="MbtH-like_sf"/>
</dbReference>
<dbReference type="InterPro" id="IPR005153">
    <property type="entry name" value="MbtH-like_dom"/>
</dbReference>
<gene>
    <name evidence="2" type="ORF">F1609_16495</name>
</gene>
<evidence type="ECO:0000313" key="2">
    <source>
        <dbReference type="EMBL" id="NHZ41749.1"/>
    </source>
</evidence>